<protein>
    <submittedName>
        <fullName evidence="4">CAB39 protein</fullName>
    </submittedName>
</protein>
<evidence type="ECO:0000256" key="2">
    <source>
        <dbReference type="ARBA" id="ARBA00011749"/>
    </source>
</evidence>
<gene>
    <name evidence="4" type="primary">Cab39_1</name>
    <name evidence="4" type="ORF">GTO96_0002912</name>
</gene>
<dbReference type="SUPFAM" id="SSF48371">
    <property type="entry name" value="ARM repeat"/>
    <property type="match status" value="1"/>
</dbReference>
<dbReference type="InterPro" id="IPR013878">
    <property type="entry name" value="Mo25"/>
</dbReference>
<feature type="non-terminal residue" evidence="4">
    <location>
        <position position="320"/>
    </location>
</feature>
<comment type="similarity">
    <text evidence="1">Belongs to the Mo25 family.</text>
</comment>
<evidence type="ECO:0000313" key="5">
    <source>
        <dbReference type="Proteomes" id="UP000886611"/>
    </source>
</evidence>
<organism evidence="4 5">
    <name type="scientific">Polypterus senegalus</name>
    <name type="common">Senegal bichir</name>
    <dbReference type="NCBI Taxonomy" id="55291"/>
    <lineage>
        <taxon>Eukaryota</taxon>
        <taxon>Metazoa</taxon>
        <taxon>Chordata</taxon>
        <taxon>Craniata</taxon>
        <taxon>Vertebrata</taxon>
        <taxon>Euteleostomi</taxon>
        <taxon>Actinopterygii</taxon>
        <taxon>Polypteriformes</taxon>
        <taxon>Polypteridae</taxon>
        <taxon>Polypterus</taxon>
    </lineage>
</organism>
<evidence type="ECO:0000313" key="4">
    <source>
        <dbReference type="EMBL" id="KAG2464412.1"/>
    </source>
</evidence>
<dbReference type="Proteomes" id="UP000886611">
    <property type="component" value="Unassembled WGS sequence"/>
</dbReference>
<dbReference type="EMBL" id="JAATIS010003638">
    <property type="protein sequence ID" value="KAG2464412.1"/>
    <property type="molecule type" value="Genomic_DNA"/>
</dbReference>
<dbReference type="GO" id="GO:0043539">
    <property type="term" value="F:protein serine/threonine kinase activator activity"/>
    <property type="evidence" value="ECO:0007669"/>
    <property type="project" value="TreeGrafter"/>
</dbReference>
<dbReference type="PANTHER" id="PTHR10182">
    <property type="entry name" value="CALCIUM-BINDING PROTEIN 39-RELATED"/>
    <property type="match status" value="1"/>
</dbReference>
<accession>A0A8X8BS13</accession>
<dbReference type="InterPro" id="IPR011989">
    <property type="entry name" value="ARM-like"/>
</dbReference>
<dbReference type="GO" id="GO:0035556">
    <property type="term" value="P:intracellular signal transduction"/>
    <property type="evidence" value="ECO:0007669"/>
    <property type="project" value="TreeGrafter"/>
</dbReference>
<comment type="caution">
    <text evidence="4">The sequence shown here is derived from an EMBL/GenBank/DDBJ whole genome shotgun (WGS) entry which is preliminary data.</text>
</comment>
<dbReference type="AlphaFoldDB" id="A0A8X8BS13"/>
<dbReference type="PANTHER" id="PTHR10182:SF18">
    <property type="entry name" value="CAB39 PROTEIN"/>
    <property type="match status" value="1"/>
</dbReference>
<dbReference type="Gene3D" id="1.25.10.10">
    <property type="entry name" value="Leucine-rich Repeat Variant"/>
    <property type="match status" value="1"/>
</dbReference>
<comment type="function">
    <text evidence="3">Component of a complex that binds and activates STK11/LKB1. In the complex, required to stabilize the interaction between CAB39/MO25 (CAB39/MO25alpha or CAB39L/MO25beta) and STK11/LKB1.</text>
</comment>
<evidence type="ECO:0000256" key="3">
    <source>
        <dbReference type="ARBA" id="ARBA00025206"/>
    </source>
</evidence>
<name>A0A8X8BS13_POLSE</name>
<dbReference type="InterPro" id="IPR016024">
    <property type="entry name" value="ARM-type_fold"/>
</dbReference>
<reference evidence="4 5" key="1">
    <citation type="journal article" date="2021" name="Cell">
        <title>Tracing the genetic footprints of vertebrate landing in non-teleost ray-finned fishes.</title>
        <authorList>
            <person name="Bi X."/>
            <person name="Wang K."/>
            <person name="Yang L."/>
            <person name="Pan H."/>
            <person name="Jiang H."/>
            <person name="Wei Q."/>
            <person name="Fang M."/>
            <person name="Yu H."/>
            <person name="Zhu C."/>
            <person name="Cai Y."/>
            <person name="He Y."/>
            <person name="Gan X."/>
            <person name="Zeng H."/>
            <person name="Yu D."/>
            <person name="Zhu Y."/>
            <person name="Jiang H."/>
            <person name="Qiu Q."/>
            <person name="Yang H."/>
            <person name="Zhang Y.E."/>
            <person name="Wang W."/>
            <person name="Zhu M."/>
            <person name="He S."/>
            <person name="Zhang G."/>
        </authorList>
    </citation>
    <scope>NUCLEOTIDE SEQUENCE [LARGE SCALE GENOMIC DNA]</scope>
    <source>
        <strain evidence="4">Bchr_013</strain>
    </source>
</reference>
<dbReference type="Pfam" id="PF08569">
    <property type="entry name" value="Mo25"/>
    <property type="match status" value="1"/>
</dbReference>
<evidence type="ECO:0000256" key="1">
    <source>
        <dbReference type="ARBA" id="ARBA00011012"/>
    </source>
</evidence>
<keyword evidence="5" id="KW-1185">Reference proteome</keyword>
<sequence length="320" mass="37336">MPFPFVKSQKSPAEIIRTLKENVSVLEKLDPAEGKKCEKVTEEMSKSLTALKEILYGTNEKEPQTEAVAQLAQELYNTNLLIGLIANLQRIDFEGKKDVVQIFSNILRRQIGSRTPTVEYISSHTQILFMLLKGYETQEVALNCGMMLRECLRHEPLARTILFSDEFYNFFRYVELSTFDIASDAFASFRDLLTRHKVMCADFLETNYDKLLGELLLDRHNFTVMTKYISRAENLKLMMNLLRDNSRNIQFEAFHVFKVFVANPTKTQPVMDILLKNQTKLIDFLTKFHSDRVDDEQFCDEKNYLIKQIRDMRRPLTQEA</sequence>
<proteinExistence type="inferred from homology"/>
<comment type="subunit">
    <text evidence="2">Component of a trimeric complex composed of STK11/LKB1, STRAD (STRADA or STRADB) and CAB39/MO25 (CAB39/MO25alpha or CAB39L/MO25beta): the complex tethers STK11/LKB1 in the cytoplasm and stimulates its catalytic activity.</text>
</comment>
<feature type="non-terminal residue" evidence="4">
    <location>
        <position position="1"/>
    </location>
</feature>